<sequence length="353" mass="39116">MAAAHSAGDVSYPNTNGSSLTDAVTKGPVIDNIKAEASRTSDELRDLRYSSVSPSTTTATGQPLTYYHSLLYRLLSWEQPRATAVSFASVVTFIFAARYLPLLRWFFKFVYLALGFTAAAELGGRLVLSQGLASSFRPRKYYTVPKETVEAVLEDLEQLTDFLLLEFQRILFAENVVHTVAAFFAAFTAYWLIKFLPFWGLSLIAVTIAYLGPLVYLSNREVIDAHIENAQGVINSQAHQLKDIAEERTSHATGLVKQYVEDYSSKAQEYIGHRRSVSRELSKTAGPVVKKDPAAEAIVQKDFTAEPLIKTEPATEPVIKTSDFPETPSEEPVAPPVEHNRQPLETREPLLAA</sequence>
<dbReference type="PROSITE" id="PS50845">
    <property type="entry name" value="RETICULON"/>
    <property type="match status" value="1"/>
</dbReference>
<feature type="compositionally biased region" description="Basic and acidic residues" evidence="7">
    <location>
        <begin position="338"/>
        <end position="353"/>
    </location>
</feature>
<evidence type="ECO:0000256" key="5">
    <source>
        <dbReference type="ARBA" id="ARBA00023136"/>
    </source>
</evidence>
<evidence type="ECO:0000256" key="3">
    <source>
        <dbReference type="ARBA" id="ARBA00022824"/>
    </source>
</evidence>
<evidence type="ECO:0000256" key="2">
    <source>
        <dbReference type="ARBA" id="ARBA00022692"/>
    </source>
</evidence>
<dbReference type="STRING" id="344612.A1CUK7"/>
<dbReference type="Pfam" id="PF02453">
    <property type="entry name" value="Reticulon"/>
    <property type="match status" value="1"/>
</dbReference>
<feature type="transmembrane region" description="Helical" evidence="6">
    <location>
        <begin position="170"/>
        <end position="192"/>
    </location>
</feature>
<keyword evidence="2 6" id="KW-0812">Transmembrane</keyword>
<dbReference type="InterPro" id="IPR003388">
    <property type="entry name" value="Reticulon"/>
</dbReference>
<feature type="domain" description="Reticulon" evidence="8">
    <location>
        <begin position="71"/>
        <end position="268"/>
    </location>
</feature>
<dbReference type="KEGG" id="act:ACLA_086970"/>
<evidence type="ECO:0000313" key="10">
    <source>
        <dbReference type="Proteomes" id="UP000006701"/>
    </source>
</evidence>
<dbReference type="AlphaFoldDB" id="A1CUK7"/>
<feature type="transmembrane region" description="Helical" evidence="6">
    <location>
        <begin position="82"/>
        <end position="100"/>
    </location>
</feature>
<feature type="region of interest" description="Disordered" evidence="7">
    <location>
        <begin position="307"/>
        <end position="353"/>
    </location>
</feature>
<gene>
    <name evidence="9" type="ORF">ACLA_086970</name>
</gene>
<protein>
    <recommendedName>
        <fullName evidence="6">Reticulon-like protein</fullName>
    </recommendedName>
</protein>
<dbReference type="GeneID" id="4699970"/>
<organism evidence="9 10">
    <name type="scientific">Aspergillus clavatus (strain ATCC 1007 / CBS 513.65 / DSM 816 / NCTC 3887 / NRRL 1 / QM 1276 / 107)</name>
    <dbReference type="NCBI Taxonomy" id="344612"/>
    <lineage>
        <taxon>Eukaryota</taxon>
        <taxon>Fungi</taxon>
        <taxon>Dikarya</taxon>
        <taxon>Ascomycota</taxon>
        <taxon>Pezizomycotina</taxon>
        <taxon>Eurotiomycetes</taxon>
        <taxon>Eurotiomycetidae</taxon>
        <taxon>Eurotiales</taxon>
        <taxon>Aspergillaceae</taxon>
        <taxon>Aspergillus</taxon>
        <taxon>Aspergillus subgen. Fumigati</taxon>
    </lineage>
</organism>
<keyword evidence="5 6" id="KW-0472">Membrane</keyword>
<dbReference type="Proteomes" id="UP000006701">
    <property type="component" value="Unassembled WGS sequence"/>
</dbReference>
<name>A1CUK7_ASPCL</name>
<dbReference type="VEuPathDB" id="FungiDB:ACLA_086970"/>
<evidence type="ECO:0000259" key="8">
    <source>
        <dbReference type="PROSITE" id="PS50845"/>
    </source>
</evidence>
<keyword evidence="4 6" id="KW-1133">Transmembrane helix</keyword>
<dbReference type="OMA" id="TGLMKQY"/>
<evidence type="ECO:0000256" key="1">
    <source>
        <dbReference type="ARBA" id="ARBA00004477"/>
    </source>
</evidence>
<dbReference type="RefSeq" id="XP_001268420.1">
    <property type="nucleotide sequence ID" value="XM_001268419.1"/>
</dbReference>
<dbReference type="EMBL" id="DS027060">
    <property type="protein sequence ID" value="EAW06994.1"/>
    <property type="molecule type" value="Genomic_DNA"/>
</dbReference>
<keyword evidence="3 6" id="KW-0256">Endoplasmic reticulum</keyword>
<dbReference type="eggNOG" id="KOG1792">
    <property type="taxonomic scope" value="Eukaryota"/>
</dbReference>
<evidence type="ECO:0000313" key="9">
    <source>
        <dbReference type="EMBL" id="EAW06994.1"/>
    </source>
</evidence>
<keyword evidence="10" id="KW-1185">Reference proteome</keyword>
<evidence type="ECO:0000256" key="7">
    <source>
        <dbReference type="SAM" id="MobiDB-lite"/>
    </source>
</evidence>
<dbReference type="OrthoDB" id="567788at2759"/>
<comment type="subcellular location">
    <subcellularLocation>
        <location evidence="1 6">Endoplasmic reticulum membrane</location>
        <topology evidence="1 6">Multi-pass membrane protein</topology>
    </subcellularLocation>
</comment>
<feature type="transmembrane region" description="Helical" evidence="6">
    <location>
        <begin position="106"/>
        <end position="128"/>
    </location>
</feature>
<proteinExistence type="predicted"/>
<dbReference type="GO" id="GO:0005789">
    <property type="term" value="C:endoplasmic reticulum membrane"/>
    <property type="evidence" value="ECO:0007669"/>
    <property type="project" value="UniProtKB-SubCell"/>
</dbReference>
<reference evidence="9 10" key="1">
    <citation type="journal article" date="2008" name="PLoS Genet.">
        <title>Genomic islands in the pathogenic filamentous fungus Aspergillus fumigatus.</title>
        <authorList>
            <person name="Fedorova N.D."/>
            <person name="Khaldi N."/>
            <person name="Joardar V.S."/>
            <person name="Maiti R."/>
            <person name="Amedeo P."/>
            <person name="Anderson M.J."/>
            <person name="Crabtree J."/>
            <person name="Silva J.C."/>
            <person name="Badger J.H."/>
            <person name="Albarraq A."/>
            <person name="Angiuoli S."/>
            <person name="Bussey H."/>
            <person name="Bowyer P."/>
            <person name="Cotty P.J."/>
            <person name="Dyer P.S."/>
            <person name="Egan A."/>
            <person name="Galens K."/>
            <person name="Fraser-Liggett C.M."/>
            <person name="Haas B.J."/>
            <person name="Inman J.M."/>
            <person name="Kent R."/>
            <person name="Lemieux S."/>
            <person name="Malavazi I."/>
            <person name="Orvis J."/>
            <person name="Roemer T."/>
            <person name="Ronning C.M."/>
            <person name="Sundaram J.P."/>
            <person name="Sutton G."/>
            <person name="Turner G."/>
            <person name="Venter J.C."/>
            <person name="White O.R."/>
            <person name="Whitty B.R."/>
            <person name="Youngman P."/>
            <person name="Wolfe K.H."/>
            <person name="Goldman G.H."/>
            <person name="Wortman J.R."/>
            <person name="Jiang B."/>
            <person name="Denning D.W."/>
            <person name="Nierman W.C."/>
        </authorList>
    </citation>
    <scope>NUCLEOTIDE SEQUENCE [LARGE SCALE GENOMIC DNA]</scope>
    <source>
        <strain evidence="10">ATCC 1007 / CBS 513.65 / DSM 816 / NCTC 3887 / NRRL 1</strain>
    </source>
</reference>
<feature type="transmembrane region" description="Helical" evidence="6">
    <location>
        <begin position="198"/>
        <end position="217"/>
    </location>
</feature>
<dbReference type="HOGENOM" id="CLU_046578_1_0_1"/>
<evidence type="ECO:0000256" key="4">
    <source>
        <dbReference type="ARBA" id="ARBA00022989"/>
    </source>
</evidence>
<evidence type="ECO:0000256" key="6">
    <source>
        <dbReference type="RuleBase" id="RU363132"/>
    </source>
</evidence>
<accession>A1CUK7</accession>